<dbReference type="EMBL" id="MN739121">
    <property type="protein sequence ID" value="QHS89945.1"/>
    <property type="molecule type" value="Genomic_DNA"/>
</dbReference>
<dbReference type="PROSITE" id="PS50011">
    <property type="entry name" value="PROTEIN_KINASE_DOM"/>
    <property type="match status" value="1"/>
</dbReference>
<dbReference type="GO" id="GO:0000307">
    <property type="term" value="C:cyclin-dependent protein kinase holoenzyme complex"/>
    <property type="evidence" value="ECO:0007669"/>
    <property type="project" value="TreeGrafter"/>
</dbReference>
<dbReference type="GO" id="GO:0005737">
    <property type="term" value="C:cytoplasm"/>
    <property type="evidence" value="ECO:0007669"/>
    <property type="project" value="TreeGrafter"/>
</dbReference>
<dbReference type="GO" id="GO:0010468">
    <property type="term" value="P:regulation of gene expression"/>
    <property type="evidence" value="ECO:0007669"/>
    <property type="project" value="TreeGrafter"/>
</dbReference>
<accession>A0A6C0BCD5</accession>
<organism evidence="4">
    <name type="scientific">viral metagenome</name>
    <dbReference type="NCBI Taxonomy" id="1070528"/>
    <lineage>
        <taxon>unclassified sequences</taxon>
        <taxon>metagenomes</taxon>
        <taxon>organismal metagenomes</taxon>
    </lineage>
</organism>
<dbReference type="GO" id="GO:0030332">
    <property type="term" value="F:cyclin binding"/>
    <property type="evidence" value="ECO:0007669"/>
    <property type="project" value="TreeGrafter"/>
</dbReference>
<evidence type="ECO:0000259" key="3">
    <source>
        <dbReference type="PROSITE" id="PS50011"/>
    </source>
</evidence>
<dbReference type="InterPro" id="IPR008266">
    <property type="entry name" value="Tyr_kinase_AS"/>
</dbReference>
<keyword evidence="1" id="KW-0547">Nucleotide-binding</keyword>
<feature type="domain" description="Protein kinase" evidence="3">
    <location>
        <begin position="38"/>
        <end position="371"/>
    </location>
</feature>
<name>A0A6C0BCD5_9ZZZZ</name>
<dbReference type="CDD" id="cd00180">
    <property type="entry name" value="PKc"/>
    <property type="match status" value="1"/>
</dbReference>
<dbReference type="PROSITE" id="PS00109">
    <property type="entry name" value="PROTEIN_KINASE_TYR"/>
    <property type="match status" value="1"/>
</dbReference>
<dbReference type="InterPro" id="IPR050108">
    <property type="entry name" value="CDK"/>
</dbReference>
<evidence type="ECO:0000256" key="1">
    <source>
        <dbReference type="ARBA" id="ARBA00022741"/>
    </source>
</evidence>
<dbReference type="Gene3D" id="1.10.510.10">
    <property type="entry name" value="Transferase(Phosphotransferase) domain 1"/>
    <property type="match status" value="1"/>
</dbReference>
<dbReference type="Pfam" id="PF00069">
    <property type="entry name" value="Pkinase"/>
    <property type="match status" value="1"/>
</dbReference>
<dbReference type="GO" id="GO:0005524">
    <property type="term" value="F:ATP binding"/>
    <property type="evidence" value="ECO:0007669"/>
    <property type="project" value="UniProtKB-KW"/>
</dbReference>
<dbReference type="PANTHER" id="PTHR24056">
    <property type="entry name" value="CELL DIVISION PROTEIN KINASE"/>
    <property type="match status" value="1"/>
</dbReference>
<reference evidence="4" key="1">
    <citation type="journal article" date="2020" name="Nature">
        <title>Giant virus diversity and host interactions through global metagenomics.</title>
        <authorList>
            <person name="Schulz F."/>
            <person name="Roux S."/>
            <person name="Paez-Espino D."/>
            <person name="Jungbluth S."/>
            <person name="Walsh D.A."/>
            <person name="Denef V.J."/>
            <person name="McMahon K.D."/>
            <person name="Konstantinidis K.T."/>
            <person name="Eloe-Fadrosh E.A."/>
            <person name="Kyrpides N.C."/>
            <person name="Woyke T."/>
        </authorList>
    </citation>
    <scope>NUCLEOTIDE SEQUENCE</scope>
    <source>
        <strain evidence="4">GVMAG-M-3300010160-4</strain>
    </source>
</reference>
<dbReference type="InterPro" id="IPR011009">
    <property type="entry name" value="Kinase-like_dom_sf"/>
</dbReference>
<sequence length="371" mass="43490">MHMLKINSNDNKKNKKIIQKIFTEEEFEKLLDSSKNFSNELIIIGTGSYADVYSFKDKYAIKKIKNNICQGFDCIAEILILSNLSKYHNNIIKGRGIFLYDNSLFLAMDKAEMSLDQFKFQSDESKDHVVQQIVSGVDFLHENNYLHLDLSRKNILVSYDTNKIKIFIADFSLSCKTETLSTYSKTSKISPFYRPYENLKGSTIYTNYSDLWSLGIIIYEIYNNLNIENIISNVTVDGEYNPEISMILHIEKCISWELWPYNSLLQINPSLRLYSGIKNRIPAKIKSNEKIYLNFCQNFKRYINNIFISGDYNKIDPNIKNWNNVIYYLIYCLYESPNVVFNIIRNDGVRSMDYLLKHFISFLDLKTLSYI</sequence>
<dbReference type="AlphaFoldDB" id="A0A6C0BCD5"/>
<protein>
    <recommendedName>
        <fullName evidence="3">Protein kinase domain-containing protein</fullName>
    </recommendedName>
</protein>
<keyword evidence="2" id="KW-0067">ATP-binding</keyword>
<dbReference type="GO" id="GO:0005634">
    <property type="term" value="C:nucleus"/>
    <property type="evidence" value="ECO:0007669"/>
    <property type="project" value="TreeGrafter"/>
</dbReference>
<dbReference type="GO" id="GO:0007165">
    <property type="term" value="P:signal transduction"/>
    <property type="evidence" value="ECO:0007669"/>
    <property type="project" value="TreeGrafter"/>
</dbReference>
<dbReference type="GO" id="GO:0004693">
    <property type="term" value="F:cyclin-dependent protein serine/threonine kinase activity"/>
    <property type="evidence" value="ECO:0007669"/>
    <property type="project" value="TreeGrafter"/>
</dbReference>
<dbReference type="GO" id="GO:0010389">
    <property type="term" value="P:regulation of G2/M transition of mitotic cell cycle"/>
    <property type="evidence" value="ECO:0007669"/>
    <property type="project" value="TreeGrafter"/>
</dbReference>
<dbReference type="SUPFAM" id="SSF56112">
    <property type="entry name" value="Protein kinase-like (PK-like)"/>
    <property type="match status" value="1"/>
</dbReference>
<evidence type="ECO:0000256" key="2">
    <source>
        <dbReference type="ARBA" id="ARBA00022840"/>
    </source>
</evidence>
<proteinExistence type="predicted"/>
<dbReference type="GO" id="GO:0000082">
    <property type="term" value="P:G1/S transition of mitotic cell cycle"/>
    <property type="evidence" value="ECO:0007669"/>
    <property type="project" value="TreeGrafter"/>
</dbReference>
<dbReference type="PANTHER" id="PTHR24056:SF472">
    <property type="entry name" value="CYCLIN-DEPENDENT KINASE 4, ISOFORM A"/>
    <property type="match status" value="1"/>
</dbReference>
<dbReference type="InterPro" id="IPR000719">
    <property type="entry name" value="Prot_kinase_dom"/>
</dbReference>
<evidence type="ECO:0000313" key="4">
    <source>
        <dbReference type="EMBL" id="QHS89945.1"/>
    </source>
</evidence>